<comment type="caution">
    <text evidence="1">The sequence shown here is derived from an EMBL/GenBank/DDBJ whole genome shotgun (WGS) entry which is preliminary data.</text>
</comment>
<accession>A0ACB9YT63</accession>
<dbReference type="Proteomes" id="UP001497700">
    <property type="component" value="Unassembled WGS sequence"/>
</dbReference>
<gene>
    <name evidence="1" type="ORF">F4820DRAFT_17447</name>
</gene>
<reference evidence="1 2" key="1">
    <citation type="journal article" date="2022" name="New Phytol.">
        <title>Ecological generalism drives hyperdiversity of secondary metabolite gene clusters in xylarialean endophytes.</title>
        <authorList>
            <person name="Franco M.E.E."/>
            <person name="Wisecaver J.H."/>
            <person name="Arnold A.E."/>
            <person name="Ju Y.M."/>
            <person name="Slot J.C."/>
            <person name="Ahrendt S."/>
            <person name="Moore L.P."/>
            <person name="Eastman K.E."/>
            <person name="Scott K."/>
            <person name="Konkel Z."/>
            <person name="Mondo S.J."/>
            <person name="Kuo A."/>
            <person name="Hayes R.D."/>
            <person name="Haridas S."/>
            <person name="Andreopoulos B."/>
            <person name="Riley R."/>
            <person name="LaButti K."/>
            <person name="Pangilinan J."/>
            <person name="Lipzen A."/>
            <person name="Amirebrahimi M."/>
            <person name="Yan J."/>
            <person name="Adam C."/>
            <person name="Keymanesh K."/>
            <person name="Ng V."/>
            <person name="Louie K."/>
            <person name="Northen T."/>
            <person name="Drula E."/>
            <person name="Henrissat B."/>
            <person name="Hsieh H.M."/>
            <person name="Youens-Clark K."/>
            <person name="Lutzoni F."/>
            <person name="Miadlikowska J."/>
            <person name="Eastwood D.C."/>
            <person name="Hamelin R.C."/>
            <person name="Grigoriev I.V."/>
            <person name="U'Ren J.M."/>
        </authorList>
    </citation>
    <scope>NUCLEOTIDE SEQUENCE [LARGE SCALE GENOMIC DNA]</scope>
    <source>
        <strain evidence="1 2">CBS 119005</strain>
    </source>
</reference>
<sequence>MVFERARGRPTKILVLNPNSSKAMTDGIKPIIDAVDLPHSTEVYTYTAPADAPASINDGKDIAQSTKAVLADLEHSDFWDRGYDGVLVACFSVHPLVPTLQAGRGGQGQQARPAVTGIFEASVLTALSLLRPEETWGIVTTGKFWEEHLDAGVLDFLGSGSGSSGGGGGRDSNNTKFAGVESTGLNASDFHHGVDPEVVRKKLKEATQRLIRRGGLVTCIVMGCAGMAGLEEIIRSAVSELRGDEFAYAQLHVIDGVRAGIVQVDNMIRNQRLRPGKP</sequence>
<evidence type="ECO:0000313" key="2">
    <source>
        <dbReference type="Proteomes" id="UP001497700"/>
    </source>
</evidence>
<proteinExistence type="predicted"/>
<name>A0ACB9YT63_9PEZI</name>
<keyword evidence="2" id="KW-1185">Reference proteome</keyword>
<protein>
    <submittedName>
        <fullName evidence="1">Asp/Glu/hydantoin racemase</fullName>
    </submittedName>
</protein>
<dbReference type="EMBL" id="MU393522">
    <property type="protein sequence ID" value="KAI4862611.1"/>
    <property type="molecule type" value="Genomic_DNA"/>
</dbReference>
<organism evidence="1 2">
    <name type="scientific">Hypoxylon rubiginosum</name>
    <dbReference type="NCBI Taxonomy" id="110542"/>
    <lineage>
        <taxon>Eukaryota</taxon>
        <taxon>Fungi</taxon>
        <taxon>Dikarya</taxon>
        <taxon>Ascomycota</taxon>
        <taxon>Pezizomycotina</taxon>
        <taxon>Sordariomycetes</taxon>
        <taxon>Xylariomycetidae</taxon>
        <taxon>Xylariales</taxon>
        <taxon>Hypoxylaceae</taxon>
        <taxon>Hypoxylon</taxon>
    </lineage>
</organism>
<evidence type="ECO:0000313" key="1">
    <source>
        <dbReference type="EMBL" id="KAI4862611.1"/>
    </source>
</evidence>